<accession>A0A4Z1T462</accession>
<dbReference type="PANTHER" id="PTHR23081:SF36">
    <property type="entry name" value="RNA POLYMERASE II SUBUNIT A C-TERMINAL DOMAIN PHOSPHATASE"/>
    <property type="match status" value="1"/>
</dbReference>
<comment type="subcellular location">
    <subcellularLocation>
        <location evidence="1">Nucleus</location>
    </subcellularLocation>
</comment>
<feature type="domain" description="FCP1 homology" evidence="8">
    <location>
        <begin position="50"/>
        <end position="285"/>
    </location>
</feature>
<evidence type="ECO:0000313" key="9">
    <source>
        <dbReference type="EMBL" id="TNJ27837.1"/>
    </source>
</evidence>
<dbReference type="GO" id="GO:0005634">
    <property type="term" value="C:nucleus"/>
    <property type="evidence" value="ECO:0007669"/>
    <property type="project" value="UniProtKB-SubCell"/>
</dbReference>
<feature type="domain" description="BRCT" evidence="7">
    <location>
        <begin position="357"/>
        <end position="499"/>
    </location>
</feature>
<dbReference type="VEuPathDB" id="GiardiaDB:GMRT_12646"/>
<evidence type="ECO:0000256" key="5">
    <source>
        <dbReference type="ARBA" id="ARBA00047761"/>
    </source>
</evidence>
<evidence type="ECO:0000259" key="7">
    <source>
        <dbReference type="PROSITE" id="PS50172"/>
    </source>
</evidence>
<dbReference type="PANTHER" id="PTHR23081">
    <property type="entry name" value="RNA POLYMERASE II CTD PHOSPHATASE"/>
    <property type="match status" value="1"/>
</dbReference>
<sequence length="509" mass="57279">MPGRISGKPCPHKRLTLAFRCARCGLPLPLSQRENYLLSGAYYVSRASRRASKKLIVFLDLDNTLLEAHHRRNSPLPPERVVTVDEAREALEQPLRDESGDSFLRQYCDAAEKYFFDPEDPELRGIRRWVVAPECDCAICFRPGVFRWLYLLQTLADVYISTTGTQDYAALISRIIDPRRLYVLSIFARETADSVGDKTIAQSVCGEVLEVKAETETQKGSNILYKGANRHIGSDKALYSVVIDDSSTPWAGTTCAFLKSLDFIYLNPDYAGRCLRQQFPLPTGLGEDEPEALYCYGDFPLLSLDGNPRERVLLLRDALEAQLRAFSNLVKEMAEAVCPVDGKEPMGAAQYLRERSRAYHIFEGCTFYIPRLGNGDCRLDPTGKQVLEVRWPSRVETGVEAPIDFRVRVILAFGGKVAHEYGEDVSHVLYRPSNARATWEHCKGRLTKNPDTLPTNKRLLAYGDASSPGPAQGLAVVSQDWLLLSTHLYCRQPEDPYTAEFLRLVSLRE</sequence>
<dbReference type="PROSITE" id="PS50969">
    <property type="entry name" value="FCP1"/>
    <property type="match status" value="1"/>
</dbReference>
<dbReference type="SUPFAM" id="SSF52113">
    <property type="entry name" value="BRCT domain"/>
    <property type="match status" value="1"/>
</dbReference>
<keyword evidence="10" id="KW-1185">Reference proteome</keyword>
<dbReference type="PROSITE" id="PS50172">
    <property type="entry name" value="BRCT"/>
    <property type="match status" value="1"/>
</dbReference>
<name>A0A4Z1T462_GIAMU</name>
<dbReference type="Pfam" id="PF03031">
    <property type="entry name" value="NIF"/>
    <property type="match status" value="1"/>
</dbReference>
<evidence type="ECO:0000259" key="8">
    <source>
        <dbReference type="PROSITE" id="PS50969"/>
    </source>
</evidence>
<keyword evidence="4" id="KW-0539">Nucleus</keyword>
<gene>
    <name evidence="9" type="ORF">GMRT_12646</name>
</gene>
<dbReference type="EC" id="3.1.3.16" evidence="2"/>
<dbReference type="InterPro" id="IPR023214">
    <property type="entry name" value="HAD_sf"/>
</dbReference>
<dbReference type="Gene3D" id="3.40.50.1000">
    <property type="entry name" value="HAD superfamily/HAD-like"/>
    <property type="match status" value="1"/>
</dbReference>
<dbReference type="InterPro" id="IPR036420">
    <property type="entry name" value="BRCT_dom_sf"/>
</dbReference>
<evidence type="ECO:0000313" key="10">
    <source>
        <dbReference type="Proteomes" id="UP000315496"/>
    </source>
</evidence>
<protein>
    <recommendedName>
        <fullName evidence="2">protein-serine/threonine phosphatase</fullName>
        <ecNumber evidence="2">3.1.3.16</ecNumber>
    </recommendedName>
</protein>
<evidence type="ECO:0000256" key="6">
    <source>
        <dbReference type="ARBA" id="ARBA00048336"/>
    </source>
</evidence>
<evidence type="ECO:0000256" key="2">
    <source>
        <dbReference type="ARBA" id="ARBA00013081"/>
    </source>
</evidence>
<dbReference type="OrthoDB" id="10249888at2759"/>
<keyword evidence="3" id="KW-0378">Hydrolase</keyword>
<comment type="caution">
    <text evidence="9">The sequence shown here is derived from an EMBL/GenBank/DDBJ whole genome shotgun (WGS) entry which is preliminary data.</text>
</comment>
<dbReference type="Proteomes" id="UP000315496">
    <property type="component" value="Chromosome 3"/>
</dbReference>
<dbReference type="GO" id="GO:0008420">
    <property type="term" value="F:RNA polymerase II CTD heptapeptide repeat phosphatase activity"/>
    <property type="evidence" value="ECO:0007669"/>
    <property type="project" value="InterPro"/>
</dbReference>
<dbReference type="SUPFAM" id="SSF56784">
    <property type="entry name" value="HAD-like"/>
    <property type="match status" value="1"/>
</dbReference>
<comment type="catalytic activity">
    <reaction evidence="5">
        <text>O-phospho-L-seryl-[protein] + H2O = L-seryl-[protein] + phosphate</text>
        <dbReference type="Rhea" id="RHEA:20629"/>
        <dbReference type="Rhea" id="RHEA-COMP:9863"/>
        <dbReference type="Rhea" id="RHEA-COMP:11604"/>
        <dbReference type="ChEBI" id="CHEBI:15377"/>
        <dbReference type="ChEBI" id="CHEBI:29999"/>
        <dbReference type="ChEBI" id="CHEBI:43474"/>
        <dbReference type="ChEBI" id="CHEBI:83421"/>
        <dbReference type="EC" id="3.1.3.16"/>
    </reaction>
</comment>
<dbReference type="InterPro" id="IPR001357">
    <property type="entry name" value="BRCT_dom"/>
</dbReference>
<evidence type="ECO:0000256" key="1">
    <source>
        <dbReference type="ARBA" id="ARBA00004123"/>
    </source>
</evidence>
<dbReference type="AlphaFoldDB" id="A0A4Z1T462"/>
<dbReference type="InterPro" id="IPR036412">
    <property type="entry name" value="HAD-like_sf"/>
</dbReference>
<dbReference type="InterPro" id="IPR039189">
    <property type="entry name" value="Fcp1"/>
</dbReference>
<reference evidence="9 10" key="1">
    <citation type="submission" date="2019-05" db="EMBL/GenBank/DDBJ databases">
        <title>The compact genome of Giardia muris reveals important steps in the evolution of intestinal protozoan parasites.</title>
        <authorList>
            <person name="Xu F."/>
            <person name="Jimenez-Gonzalez A."/>
            <person name="Einarsson E."/>
            <person name="Astvaldsson A."/>
            <person name="Peirasmaki D."/>
            <person name="Eckmann L."/>
            <person name="Andersson J.O."/>
            <person name="Svard S.G."/>
            <person name="Jerlstrom-Hultqvist J."/>
        </authorList>
    </citation>
    <scope>NUCLEOTIDE SEQUENCE [LARGE SCALE GENOMIC DNA]</scope>
    <source>
        <strain evidence="9 10">Roberts-Thomson</strain>
    </source>
</reference>
<evidence type="ECO:0000256" key="4">
    <source>
        <dbReference type="ARBA" id="ARBA00023242"/>
    </source>
</evidence>
<organism evidence="9 10">
    <name type="scientific">Giardia muris</name>
    <dbReference type="NCBI Taxonomy" id="5742"/>
    <lineage>
        <taxon>Eukaryota</taxon>
        <taxon>Metamonada</taxon>
        <taxon>Diplomonadida</taxon>
        <taxon>Hexamitidae</taxon>
        <taxon>Giardiinae</taxon>
        <taxon>Giardia</taxon>
    </lineage>
</organism>
<evidence type="ECO:0000256" key="3">
    <source>
        <dbReference type="ARBA" id="ARBA00022801"/>
    </source>
</evidence>
<proteinExistence type="predicted"/>
<dbReference type="InterPro" id="IPR004274">
    <property type="entry name" value="FCP1_dom"/>
</dbReference>
<dbReference type="EMBL" id="VDLU01000003">
    <property type="protein sequence ID" value="TNJ27837.1"/>
    <property type="molecule type" value="Genomic_DNA"/>
</dbReference>
<dbReference type="Gene3D" id="3.40.50.10190">
    <property type="entry name" value="BRCT domain"/>
    <property type="match status" value="1"/>
</dbReference>
<comment type="catalytic activity">
    <reaction evidence="6">
        <text>O-phospho-L-threonyl-[protein] + H2O = L-threonyl-[protein] + phosphate</text>
        <dbReference type="Rhea" id="RHEA:47004"/>
        <dbReference type="Rhea" id="RHEA-COMP:11060"/>
        <dbReference type="Rhea" id="RHEA-COMP:11605"/>
        <dbReference type="ChEBI" id="CHEBI:15377"/>
        <dbReference type="ChEBI" id="CHEBI:30013"/>
        <dbReference type="ChEBI" id="CHEBI:43474"/>
        <dbReference type="ChEBI" id="CHEBI:61977"/>
        <dbReference type="EC" id="3.1.3.16"/>
    </reaction>
</comment>